<dbReference type="Gene3D" id="4.10.60.10">
    <property type="entry name" value="Zinc finger, CCHC-type"/>
    <property type="match status" value="1"/>
</dbReference>
<dbReference type="Proteomes" id="UP000626092">
    <property type="component" value="Unassembled WGS sequence"/>
</dbReference>
<dbReference type="SUPFAM" id="SSF57756">
    <property type="entry name" value="Retrovirus zinc finger-like domains"/>
    <property type="match status" value="1"/>
</dbReference>
<keyword evidence="5" id="KW-1185">Reference proteome</keyword>
<accession>A0A834GWJ0</accession>
<gene>
    <name evidence="4" type="ORF">RHSIM_Rhsim06G0188700</name>
</gene>
<reference evidence="4" key="1">
    <citation type="submission" date="2019-11" db="EMBL/GenBank/DDBJ databases">
        <authorList>
            <person name="Liu Y."/>
            <person name="Hou J."/>
            <person name="Li T.-Q."/>
            <person name="Guan C.-H."/>
            <person name="Wu X."/>
            <person name="Wu H.-Z."/>
            <person name="Ling F."/>
            <person name="Zhang R."/>
            <person name="Shi X.-G."/>
            <person name="Ren J.-P."/>
            <person name="Chen E.-F."/>
            <person name="Sun J.-M."/>
        </authorList>
    </citation>
    <scope>NUCLEOTIDE SEQUENCE</scope>
    <source>
        <strain evidence="4">Adult_tree_wgs_1</strain>
        <tissue evidence="4">Leaves</tissue>
    </source>
</reference>
<feature type="compositionally biased region" description="Basic residues" evidence="2">
    <location>
        <begin position="216"/>
        <end position="228"/>
    </location>
</feature>
<dbReference type="InterPro" id="IPR036875">
    <property type="entry name" value="Znf_CCHC_sf"/>
</dbReference>
<evidence type="ECO:0000259" key="3">
    <source>
        <dbReference type="PROSITE" id="PS50158"/>
    </source>
</evidence>
<keyword evidence="1" id="KW-0479">Metal-binding</keyword>
<keyword evidence="1" id="KW-0863">Zinc-finger</keyword>
<dbReference type="PROSITE" id="PS50158">
    <property type="entry name" value="ZF_CCHC"/>
    <property type="match status" value="1"/>
</dbReference>
<evidence type="ECO:0000256" key="1">
    <source>
        <dbReference type="PROSITE-ProRule" id="PRU00047"/>
    </source>
</evidence>
<feature type="region of interest" description="Disordered" evidence="2">
    <location>
        <begin position="192"/>
        <end position="233"/>
    </location>
</feature>
<dbReference type="PANTHER" id="PTHR47481:SF10">
    <property type="entry name" value="COPIA-LIKE POLYPROTEIN_RETROTRANSPOSON"/>
    <property type="match status" value="1"/>
</dbReference>
<comment type="caution">
    <text evidence="4">The sequence shown here is derived from an EMBL/GenBank/DDBJ whole genome shotgun (WGS) entry which is preliminary data.</text>
</comment>
<evidence type="ECO:0000313" key="4">
    <source>
        <dbReference type="EMBL" id="KAF7140887.1"/>
    </source>
</evidence>
<dbReference type="GO" id="GO:0008270">
    <property type="term" value="F:zinc ion binding"/>
    <property type="evidence" value="ECO:0007669"/>
    <property type="project" value="UniProtKB-KW"/>
</dbReference>
<keyword evidence="1" id="KW-0862">Zinc</keyword>
<dbReference type="Pfam" id="PF14223">
    <property type="entry name" value="Retrotran_gag_2"/>
    <property type="match status" value="1"/>
</dbReference>
<name>A0A834GWJ0_RHOSS</name>
<dbReference type="SMART" id="SM00343">
    <property type="entry name" value="ZnF_C2HC"/>
    <property type="match status" value="1"/>
</dbReference>
<dbReference type="PANTHER" id="PTHR47481">
    <property type="match status" value="1"/>
</dbReference>
<feature type="domain" description="CCHC-type" evidence="3">
    <location>
        <begin position="240"/>
        <end position="255"/>
    </location>
</feature>
<dbReference type="EMBL" id="WJXA01000006">
    <property type="protein sequence ID" value="KAF7140887.1"/>
    <property type="molecule type" value="Genomic_DNA"/>
</dbReference>
<dbReference type="OrthoDB" id="418757at2759"/>
<feature type="compositionally biased region" description="Basic and acidic residues" evidence="2">
    <location>
        <begin position="348"/>
        <end position="370"/>
    </location>
</feature>
<dbReference type="GO" id="GO:0003676">
    <property type="term" value="F:nucleic acid binding"/>
    <property type="evidence" value="ECO:0007669"/>
    <property type="project" value="InterPro"/>
</dbReference>
<proteinExistence type="predicted"/>
<sequence length="370" mass="41893">MSEFNMNTMIQLTATNYAVWKPRMEDMLSWRDLYDPLELLGVKPADMKTEDWKKMNQKAVGLIRQCIGQEVFHHVAQETDVYTLWTKLEGMYQSKTSRNKALLMRGLVNLKLKSGNSVAVHSSGFQNLVNQLASVVMKLDDELEALLLLSSLPDDWETLVVSLINSALDGKLTTALVKDALFNEEARRKEMGTDYDDGSRALAIDGNRGRSPGRGNRNRRGGGSRSRPRGGTPISGSFTCYHCQEEGHIKRNCPEYKAEKGQGKDQSKDAAVVVHESDGELMIAMKSCCQAWDKWYRVFGWTRGTSIANMHMERTREYTELSRFFRECAGFRPENERAIDVECSSGSSEERDRNSKDGSSENEEKSLFRL</sequence>
<dbReference type="InterPro" id="IPR001878">
    <property type="entry name" value="Znf_CCHC"/>
</dbReference>
<dbReference type="Pfam" id="PF00098">
    <property type="entry name" value="zf-CCHC"/>
    <property type="match status" value="1"/>
</dbReference>
<evidence type="ECO:0000313" key="5">
    <source>
        <dbReference type="Proteomes" id="UP000626092"/>
    </source>
</evidence>
<dbReference type="AlphaFoldDB" id="A0A834GWJ0"/>
<protein>
    <recommendedName>
        <fullName evidence="3">CCHC-type domain-containing protein</fullName>
    </recommendedName>
</protein>
<evidence type="ECO:0000256" key="2">
    <source>
        <dbReference type="SAM" id="MobiDB-lite"/>
    </source>
</evidence>
<organism evidence="4 5">
    <name type="scientific">Rhododendron simsii</name>
    <name type="common">Sims's rhododendron</name>
    <dbReference type="NCBI Taxonomy" id="118357"/>
    <lineage>
        <taxon>Eukaryota</taxon>
        <taxon>Viridiplantae</taxon>
        <taxon>Streptophyta</taxon>
        <taxon>Embryophyta</taxon>
        <taxon>Tracheophyta</taxon>
        <taxon>Spermatophyta</taxon>
        <taxon>Magnoliopsida</taxon>
        <taxon>eudicotyledons</taxon>
        <taxon>Gunneridae</taxon>
        <taxon>Pentapetalae</taxon>
        <taxon>asterids</taxon>
        <taxon>Ericales</taxon>
        <taxon>Ericaceae</taxon>
        <taxon>Ericoideae</taxon>
        <taxon>Rhodoreae</taxon>
        <taxon>Rhododendron</taxon>
    </lineage>
</organism>
<feature type="region of interest" description="Disordered" evidence="2">
    <location>
        <begin position="339"/>
        <end position="370"/>
    </location>
</feature>